<dbReference type="EMBL" id="JNBR01000442">
    <property type="protein sequence ID" value="OQR92799.1"/>
    <property type="molecule type" value="Genomic_DNA"/>
</dbReference>
<reference evidence="1 2" key="1">
    <citation type="journal article" date="2014" name="Genome Biol. Evol.">
        <title>The secreted proteins of Achlya hypogyna and Thraustotheca clavata identify the ancestral oomycete secretome and reveal gene acquisitions by horizontal gene transfer.</title>
        <authorList>
            <person name="Misner I."/>
            <person name="Blouin N."/>
            <person name="Leonard G."/>
            <person name="Richards T.A."/>
            <person name="Lane C.E."/>
        </authorList>
    </citation>
    <scope>NUCLEOTIDE SEQUENCE [LARGE SCALE GENOMIC DNA]</scope>
    <source>
        <strain evidence="1 2">ATCC 48635</strain>
    </source>
</reference>
<name>A0A1V9Z470_ACHHY</name>
<dbReference type="AlphaFoldDB" id="A0A1V9Z470"/>
<protein>
    <submittedName>
        <fullName evidence="1">Uncharacterized protein</fullName>
    </submittedName>
</protein>
<keyword evidence="2" id="KW-1185">Reference proteome</keyword>
<dbReference type="SUPFAM" id="SSF117281">
    <property type="entry name" value="Kelch motif"/>
    <property type="match status" value="1"/>
</dbReference>
<gene>
    <name evidence="1" type="ORF">ACHHYP_03206</name>
</gene>
<dbReference type="InterPro" id="IPR015915">
    <property type="entry name" value="Kelch-typ_b-propeller"/>
</dbReference>
<sequence length="373" mass="40552">MDGDAQVFYYEEIPVDDDEQPAPKDELTYVATACQTRGDMPAKRGGATLTLVETKGRQYLYMIGGANRDGEMFNDVHRYNLASGEWNHMLIENSDSFEPRSGHTAVAVGSLIYVFGGLNLPQQTTYNSVHVLDTDAMKWSTPPVLNDPPRPRNAHTALRTSKGIIVFGGSSPSEGAMNDVHLLTIHDAILTWQAVACHGPPLHSRELHAATLLDAKAEAMYVSGGRLADGQLCSESAVLDLGGYFWPASRHSMAVIDSWTWRVEETGSWRRCGHVVGRINGALVHYGGWDGGNGFCDDGWVRQENAEENKLVPLRVERPASGDCVLLGDEASAVHDTGRLGHTACVVGPTLYVFGGMTVVADLNDLWTLASRS</sequence>
<comment type="caution">
    <text evidence="1">The sequence shown here is derived from an EMBL/GenBank/DDBJ whole genome shotgun (WGS) entry which is preliminary data.</text>
</comment>
<organism evidence="1 2">
    <name type="scientific">Achlya hypogyna</name>
    <name type="common">Oomycete</name>
    <name type="synonym">Protoachlya hypogyna</name>
    <dbReference type="NCBI Taxonomy" id="1202772"/>
    <lineage>
        <taxon>Eukaryota</taxon>
        <taxon>Sar</taxon>
        <taxon>Stramenopiles</taxon>
        <taxon>Oomycota</taxon>
        <taxon>Saprolegniomycetes</taxon>
        <taxon>Saprolegniales</taxon>
        <taxon>Achlyaceae</taxon>
        <taxon>Achlya</taxon>
    </lineage>
</organism>
<dbReference type="OrthoDB" id="10251809at2759"/>
<proteinExistence type="predicted"/>
<dbReference type="Proteomes" id="UP000243579">
    <property type="component" value="Unassembled WGS sequence"/>
</dbReference>
<accession>A0A1V9Z470</accession>
<dbReference type="Pfam" id="PF24681">
    <property type="entry name" value="Kelch_KLHDC2_KLHL20_DRC7"/>
    <property type="match status" value="1"/>
</dbReference>
<dbReference type="STRING" id="1202772.A0A1V9Z470"/>
<evidence type="ECO:0000313" key="2">
    <source>
        <dbReference type="Proteomes" id="UP000243579"/>
    </source>
</evidence>
<dbReference type="Gene3D" id="2.120.10.80">
    <property type="entry name" value="Kelch-type beta propeller"/>
    <property type="match status" value="2"/>
</dbReference>
<dbReference type="PANTHER" id="PTHR23244">
    <property type="entry name" value="KELCH REPEAT DOMAIN"/>
    <property type="match status" value="1"/>
</dbReference>
<evidence type="ECO:0000313" key="1">
    <source>
        <dbReference type="EMBL" id="OQR92799.1"/>
    </source>
</evidence>